<dbReference type="OMA" id="HRQKGTT"/>
<comment type="similarity">
    <text evidence="12">Belongs to the protein kinase superfamily.</text>
</comment>
<dbReference type="GO" id="GO:0004674">
    <property type="term" value="F:protein serine/threonine kinase activity"/>
    <property type="evidence" value="ECO:0007669"/>
    <property type="project" value="UniProtKB-KW"/>
</dbReference>
<dbReference type="PROSITE" id="PS50011">
    <property type="entry name" value="PROTEIN_KINASE_DOM"/>
    <property type="match status" value="1"/>
</dbReference>
<evidence type="ECO:0000256" key="1">
    <source>
        <dbReference type="ARBA" id="ARBA00012513"/>
    </source>
</evidence>
<evidence type="ECO:0000313" key="15">
    <source>
        <dbReference type="Ensembl" id="ENSFTIP00000011153.1"/>
    </source>
</evidence>
<reference evidence="15" key="2">
    <citation type="submission" date="2025-09" db="UniProtKB">
        <authorList>
            <consortium name="Ensembl"/>
        </authorList>
    </citation>
    <scope>IDENTIFICATION</scope>
</reference>
<dbReference type="EC" id="2.7.11.1" evidence="1"/>
<dbReference type="GO" id="GO:0005524">
    <property type="term" value="F:ATP binding"/>
    <property type="evidence" value="ECO:0007669"/>
    <property type="project" value="UniProtKB-UniRule"/>
</dbReference>
<feature type="chain" id="PRO_5034612137" description="Serine/threonine-protein kinase SBK2" evidence="13">
    <location>
        <begin position="19"/>
        <end position="426"/>
    </location>
</feature>
<comment type="catalytic activity">
    <reaction evidence="8">
        <text>L-seryl-[protein] + ATP = O-phospho-L-seryl-[protein] + ADP + H(+)</text>
        <dbReference type="Rhea" id="RHEA:17989"/>
        <dbReference type="Rhea" id="RHEA-COMP:9863"/>
        <dbReference type="Rhea" id="RHEA-COMP:11604"/>
        <dbReference type="ChEBI" id="CHEBI:15378"/>
        <dbReference type="ChEBI" id="CHEBI:29999"/>
        <dbReference type="ChEBI" id="CHEBI:30616"/>
        <dbReference type="ChEBI" id="CHEBI:83421"/>
        <dbReference type="ChEBI" id="CHEBI:456216"/>
        <dbReference type="EC" id="2.7.11.1"/>
    </reaction>
</comment>
<protein>
    <recommendedName>
        <fullName evidence="9">Serine/threonine-protein kinase SBK2</fullName>
        <ecNumber evidence="1">2.7.11.1</ecNumber>
    </recommendedName>
    <alternativeName>
        <fullName evidence="10">SH3 domain-binding kinase family member 2</fullName>
    </alternativeName>
</protein>
<dbReference type="AlphaFoldDB" id="A0A8C4UHJ6"/>
<dbReference type="PANTHER" id="PTHR24359">
    <property type="entry name" value="SERINE/THREONINE-PROTEIN KINASE SBK1"/>
    <property type="match status" value="1"/>
</dbReference>
<keyword evidence="6 11" id="KW-0067">ATP-binding</keyword>
<dbReference type="Pfam" id="PF00069">
    <property type="entry name" value="Pkinase"/>
    <property type="match status" value="1"/>
</dbReference>
<dbReference type="SMART" id="SM00220">
    <property type="entry name" value="S_TKc"/>
    <property type="match status" value="1"/>
</dbReference>
<dbReference type="InterPro" id="IPR011009">
    <property type="entry name" value="Kinase-like_dom_sf"/>
</dbReference>
<evidence type="ECO:0000256" key="6">
    <source>
        <dbReference type="ARBA" id="ARBA00022840"/>
    </source>
</evidence>
<dbReference type="Proteomes" id="UP000694562">
    <property type="component" value="Unplaced"/>
</dbReference>
<name>A0A8C4UHJ6_FALTI</name>
<evidence type="ECO:0000259" key="14">
    <source>
        <dbReference type="PROSITE" id="PS50011"/>
    </source>
</evidence>
<dbReference type="PANTHER" id="PTHR24359:SF34">
    <property type="entry name" value="PROTEIN KINASE DOMAIN-CONTAINING PROTEIN"/>
    <property type="match status" value="1"/>
</dbReference>
<keyword evidence="4 11" id="KW-0547">Nucleotide-binding</keyword>
<evidence type="ECO:0000256" key="2">
    <source>
        <dbReference type="ARBA" id="ARBA00022527"/>
    </source>
</evidence>
<dbReference type="InterPro" id="IPR008271">
    <property type="entry name" value="Ser/Thr_kinase_AS"/>
</dbReference>
<evidence type="ECO:0000256" key="4">
    <source>
        <dbReference type="ARBA" id="ARBA00022741"/>
    </source>
</evidence>
<evidence type="ECO:0000256" key="11">
    <source>
        <dbReference type="PROSITE-ProRule" id="PRU10141"/>
    </source>
</evidence>
<comment type="catalytic activity">
    <reaction evidence="7">
        <text>L-threonyl-[protein] + ATP = O-phospho-L-threonyl-[protein] + ADP + H(+)</text>
        <dbReference type="Rhea" id="RHEA:46608"/>
        <dbReference type="Rhea" id="RHEA-COMP:11060"/>
        <dbReference type="Rhea" id="RHEA-COMP:11605"/>
        <dbReference type="ChEBI" id="CHEBI:15378"/>
        <dbReference type="ChEBI" id="CHEBI:30013"/>
        <dbReference type="ChEBI" id="CHEBI:30616"/>
        <dbReference type="ChEBI" id="CHEBI:61977"/>
        <dbReference type="ChEBI" id="CHEBI:456216"/>
        <dbReference type="EC" id="2.7.11.1"/>
    </reaction>
</comment>
<dbReference type="FunFam" id="1.10.510.10:FF:000515">
    <property type="entry name" value="serine/threonine-protein kinase SBK2"/>
    <property type="match status" value="1"/>
</dbReference>
<keyword evidence="16" id="KW-1185">Reference proteome</keyword>
<evidence type="ECO:0000256" key="8">
    <source>
        <dbReference type="ARBA" id="ARBA00048679"/>
    </source>
</evidence>
<accession>A0A8C4UHJ6</accession>
<dbReference type="PROSITE" id="PS00108">
    <property type="entry name" value="PROTEIN_KINASE_ST"/>
    <property type="match status" value="1"/>
</dbReference>
<evidence type="ECO:0000256" key="9">
    <source>
        <dbReference type="ARBA" id="ARBA00071613"/>
    </source>
</evidence>
<evidence type="ECO:0000256" key="5">
    <source>
        <dbReference type="ARBA" id="ARBA00022777"/>
    </source>
</evidence>
<proteinExistence type="inferred from homology"/>
<dbReference type="OrthoDB" id="6513151at2759"/>
<dbReference type="InterPro" id="IPR000719">
    <property type="entry name" value="Prot_kinase_dom"/>
</dbReference>
<feature type="binding site" evidence="11">
    <location>
        <position position="81"/>
    </location>
    <ligand>
        <name>ATP</name>
        <dbReference type="ChEBI" id="CHEBI:30616"/>
    </ligand>
</feature>
<feature type="signal peptide" evidence="13">
    <location>
        <begin position="1"/>
        <end position="18"/>
    </location>
</feature>
<keyword evidence="13" id="KW-0732">Signal</keyword>
<evidence type="ECO:0000256" key="10">
    <source>
        <dbReference type="ARBA" id="ARBA00078273"/>
    </source>
</evidence>
<feature type="domain" description="Protein kinase" evidence="14">
    <location>
        <begin position="52"/>
        <end position="315"/>
    </location>
</feature>
<dbReference type="PROSITE" id="PS00107">
    <property type="entry name" value="PROTEIN_KINASE_ATP"/>
    <property type="match status" value="1"/>
</dbReference>
<keyword evidence="5" id="KW-0418">Kinase</keyword>
<reference evidence="15" key="1">
    <citation type="submission" date="2025-08" db="UniProtKB">
        <authorList>
            <consortium name="Ensembl"/>
        </authorList>
    </citation>
    <scope>IDENTIFICATION</scope>
</reference>
<evidence type="ECO:0000256" key="13">
    <source>
        <dbReference type="SAM" id="SignalP"/>
    </source>
</evidence>
<evidence type="ECO:0000256" key="3">
    <source>
        <dbReference type="ARBA" id="ARBA00022679"/>
    </source>
</evidence>
<dbReference type="SUPFAM" id="SSF56112">
    <property type="entry name" value="Protein kinase-like (PK-like)"/>
    <property type="match status" value="1"/>
</dbReference>
<dbReference type="Ensembl" id="ENSFTIT00000011644.1">
    <property type="protein sequence ID" value="ENSFTIP00000011153.1"/>
    <property type="gene ID" value="ENSFTIG00000007468.1"/>
</dbReference>
<dbReference type="InterPro" id="IPR017441">
    <property type="entry name" value="Protein_kinase_ATP_BS"/>
</dbReference>
<evidence type="ECO:0000313" key="16">
    <source>
        <dbReference type="Proteomes" id="UP000694562"/>
    </source>
</evidence>
<evidence type="ECO:0000256" key="12">
    <source>
        <dbReference type="RuleBase" id="RU000304"/>
    </source>
</evidence>
<organism evidence="15 16">
    <name type="scientific">Falco tinnunculus</name>
    <name type="common">Common kestrel</name>
    <dbReference type="NCBI Taxonomy" id="100819"/>
    <lineage>
        <taxon>Eukaryota</taxon>
        <taxon>Metazoa</taxon>
        <taxon>Chordata</taxon>
        <taxon>Craniata</taxon>
        <taxon>Vertebrata</taxon>
        <taxon>Euteleostomi</taxon>
        <taxon>Archelosauria</taxon>
        <taxon>Archosauria</taxon>
        <taxon>Dinosauria</taxon>
        <taxon>Saurischia</taxon>
        <taxon>Theropoda</taxon>
        <taxon>Coelurosauria</taxon>
        <taxon>Aves</taxon>
        <taxon>Neognathae</taxon>
        <taxon>Neoaves</taxon>
        <taxon>Telluraves</taxon>
        <taxon>Australaves</taxon>
        <taxon>Falconiformes</taxon>
        <taxon>Falconidae</taxon>
        <taxon>Falco</taxon>
    </lineage>
</organism>
<evidence type="ECO:0000256" key="7">
    <source>
        <dbReference type="ARBA" id="ARBA00047899"/>
    </source>
</evidence>
<sequence>MFLTCAVVFLQRSSMAESSAVAAAGTAAPTVLDELLEITAQSLVRTEVAEHYEVIRELGRGKYGHVMLVTHRQRGTPMALKLLPKASTKLHTFLYEYCVALSLATHPAIIGMFGIAIESSQYYGFLYEPALHKDLISIIKPRDGIPEPAAKQCAKQLVSALEFIHSRGLVYRDVKPENVLLFDPECRRIKLTDFGLTRPKGTKLKLVAGVIPYTAPELSNTTDAQGVPIDTSLDAWAFGVLLFCLLTGYFPWEQSLPDDPFFEDFMLWQETGLEEDLPRHWKRLTAEAALMLRSLLALDPTKRGPVSGALKGLWGLGHCNGPGVRGHDDPESNFSAVLSLLSWSQAPSPLDGPNPMAQCCPVQLPRVSLGLESISFLLEISICMSGTSRFLTTGTPGHFLGAAAPALSQNRAKYVLLCFCMWLFPS</sequence>
<dbReference type="Gene3D" id="1.10.510.10">
    <property type="entry name" value="Transferase(Phosphotransferase) domain 1"/>
    <property type="match status" value="1"/>
</dbReference>
<keyword evidence="3" id="KW-0808">Transferase</keyword>
<keyword evidence="2 12" id="KW-0723">Serine/threonine-protein kinase</keyword>